<keyword evidence="3" id="KW-1185">Reference proteome</keyword>
<proteinExistence type="predicted"/>
<dbReference type="EMBL" id="DAKRPA010000014">
    <property type="protein sequence ID" value="DBA03883.1"/>
    <property type="molecule type" value="Genomic_DNA"/>
</dbReference>
<comment type="caution">
    <text evidence="2">The sequence shown here is derived from an EMBL/GenBank/DDBJ whole genome shotgun (WGS) entry which is preliminary data.</text>
</comment>
<dbReference type="PANTHER" id="PTHR43215:SF14">
    <property type="entry name" value="RADIAL SPOKE HEAD 1 HOMOLOG"/>
    <property type="match status" value="1"/>
</dbReference>
<evidence type="ECO:0000313" key="2">
    <source>
        <dbReference type="EMBL" id="DBA03883.1"/>
    </source>
</evidence>
<gene>
    <name evidence="2" type="ORF">N0F65_004573</name>
</gene>
<organism evidence="2 3">
    <name type="scientific">Lagenidium giganteum</name>
    <dbReference type="NCBI Taxonomy" id="4803"/>
    <lineage>
        <taxon>Eukaryota</taxon>
        <taxon>Sar</taxon>
        <taxon>Stramenopiles</taxon>
        <taxon>Oomycota</taxon>
        <taxon>Peronosporomycetes</taxon>
        <taxon>Pythiales</taxon>
        <taxon>Pythiaceae</taxon>
    </lineage>
</organism>
<dbReference type="Pfam" id="PF02493">
    <property type="entry name" value="MORN"/>
    <property type="match status" value="2"/>
</dbReference>
<accession>A0AAV2Z8X7</accession>
<dbReference type="Gene3D" id="2.20.110.10">
    <property type="entry name" value="Histone H3 K4-specific methyltransferase SET7/9 N-terminal domain"/>
    <property type="match status" value="1"/>
</dbReference>
<sequence length="408" mass="46629">MYKSSFDAHGELLIEFDPLRPWHAHEDSALAWPEYPYKQVEIDRVLAKYPGLTIEAAAGALLAGCGDVTKTMFELDQHFRVDDLDENDALLVAGAAPAAPPRKKKGKAAPKAPRMNSGWRALEQRFINERAAFRLAKRAFLLEQKQLVAANLDGFVARAEKERELREYEEWQKRQIVIRFDNGSKYDGDGTRTDRVLVPHGHGTLWVPVKEMAGSLADAGDIKRMPRYTGQWMNGLMHGKGTYYWKNGDTWEGNFIRDEMQGKGIYTFSGRNADDDNDDDLDQSSRDALERPQRVRFYDASQHVCWGDELVEGCRVKLFGNRHFGDPLVSVIKRYNVDLEEETECVIVAYDASADRFLVRKGETEETKWVSLQNSNFRVVRSQPIARLRNDDDTGMTYRAQRQGRPTF</sequence>
<dbReference type="InterPro" id="IPR003409">
    <property type="entry name" value="MORN"/>
</dbReference>
<dbReference type="AlphaFoldDB" id="A0AAV2Z8X7"/>
<keyword evidence="1" id="KW-0677">Repeat</keyword>
<evidence type="ECO:0000256" key="1">
    <source>
        <dbReference type="ARBA" id="ARBA00022737"/>
    </source>
</evidence>
<dbReference type="SMART" id="SM00698">
    <property type="entry name" value="MORN"/>
    <property type="match status" value="2"/>
</dbReference>
<dbReference type="SUPFAM" id="SSF82185">
    <property type="entry name" value="Histone H3 K4-specific methyltransferase SET7/9 N-terminal domain"/>
    <property type="match status" value="1"/>
</dbReference>
<reference evidence="2" key="1">
    <citation type="submission" date="2022-11" db="EMBL/GenBank/DDBJ databases">
        <authorList>
            <person name="Morgan W.R."/>
            <person name="Tartar A."/>
        </authorList>
    </citation>
    <scope>NUCLEOTIDE SEQUENCE</scope>
    <source>
        <strain evidence="2">ARSEF 373</strain>
    </source>
</reference>
<protein>
    <submittedName>
        <fullName evidence="2">Uncharacterized protein</fullName>
    </submittedName>
</protein>
<dbReference type="PANTHER" id="PTHR43215">
    <property type="entry name" value="RADIAL SPOKE HEAD 1 HOMOLOG"/>
    <property type="match status" value="1"/>
</dbReference>
<dbReference type="Proteomes" id="UP001146120">
    <property type="component" value="Unassembled WGS sequence"/>
</dbReference>
<reference evidence="2" key="2">
    <citation type="journal article" date="2023" name="Microbiol Resour">
        <title>Decontamination and Annotation of the Draft Genome Sequence of the Oomycete Lagenidium giganteum ARSEF 373.</title>
        <authorList>
            <person name="Morgan W.R."/>
            <person name="Tartar A."/>
        </authorList>
    </citation>
    <scope>NUCLEOTIDE SEQUENCE</scope>
    <source>
        <strain evidence="2">ARSEF 373</strain>
    </source>
</reference>
<dbReference type="GO" id="GO:0005829">
    <property type="term" value="C:cytosol"/>
    <property type="evidence" value="ECO:0007669"/>
    <property type="project" value="TreeGrafter"/>
</dbReference>
<name>A0AAV2Z8X7_9STRA</name>
<evidence type="ECO:0000313" key="3">
    <source>
        <dbReference type="Proteomes" id="UP001146120"/>
    </source>
</evidence>